<dbReference type="SUPFAM" id="SSF46565">
    <property type="entry name" value="Chaperone J-domain"/>
    <property type="match status" value="1"/>
</dbReference>
<dbReference type="Gene3D" id="2.10.230.10">
    <property type="entry name" value="Heat shock protein DnaJ, cysteine-rich domain"/>
    <property type="match status" value="1"/>
</dbReference>
<dbReference type="PROSITE" id="PS51188">
    <property type="entry name" value="ZF_CR"/>
    <property type="match status" value="1"/>
</dbReference>
<dbReference type="InterPro" id="IPR018253">
    <property type="entry name" value="DnaJ_domain_CS"/>
</dbReference>
<dbReference type="InterPro" id="IPR012724">
    <property type="entry name" value="DnaJ"/>
</dbReference>
<dbReference type="PANTHER" id="PTHR43096:SF48">
    <property type="entry name" value="CHAPERONE PROTEIN DNAJ"/>
    <property type="match status" value="1"/>
</dbReference>
<keyword evidence="6 14" id="KW-0677">Repeat</keyword>
<feature type="binding site" evidence="14">
    <location>
        <position position="154"/>
    </location>
    <ligand>
        <name>Zn(2+)</name>
        <dbReference type="ChEBI" id="CHEBI:29105"/>
        <label>1</label>
    </ligand>
</feature>
<dbReference type="PROSITE" id="PS50076">
    <property type="entry name" value="DNAJ_2"/>
    <property type="match status" value="1"/>
</dbReference>
<keyword evidence="3 14" id="KW-0963">Cytoplasm</keyword>
<dbReference type="InterPro" id="IPR036410">
    <property type="entry name" value="HSP_DnaJ_Cys-rich_dom_sf"/>
</dbReference>
<dbReference type="GO" id="GO:0006260">
    <property type="term" value="P:DNA replication"/>
    <property type="evidence" value="ECO:0007669"/>
    <property type="project" value="UniProtKB-KW"/>
</dbReference>
<evidence type="ECO:0000256" key="7">
    <source>
        <dbReference type="ARBA" id="ARBA00022771"/>
    </source>
</evidence>
<comment type="cofactor">
    <cofactor evidence="14">
        <name>Zn(2+)</name>
        <dbReference type="ChEBI" id="CHEBI:29105"/>
    </cofactor>
    <text evidence="14">Binds 2 Zn(2+) ions per monomer.</text>
</comment>
<dbReference type="Pfam" id="PF00684">
    <property type="entry name" value="DnaJ_CXXCXGXG"/>
    <property type="match status" value="1"/>
</dbReference>
<dbReference type="STRING" id="1156417.Y919_00990"/>
<dbReference type="GO" id="GO:0042026">
    <property type="term" value="P:protein refolding"/>
    <property type="evidence" value="ECO:0007669"/>
    <property type="project" value="TreeGrafter"/>
</dbReference>
<evidence type="ECO:0000259" key="17">
    <source>
        <dbReference type="PROSITE" id="PS51188"/>
    </source>
</evidence>
<organism evidence="18 19">
    <name type="scientific">Caloranaerobacter azorensis H53214</name>
    <dbReference type="NCBI Taxonomy" id="1156417"/>
    <lineage>
        <taxon>Bacteria</taxon>
        <taxon>Bacillati</taxon>
        <taxon>Bacillota</taxon>
        <taxon>Tissierellia</taxon>
        <taxon>Tissierellales</taxon>
        <taxon>Thermohalobacteraceae</taxon>
        <taxon>Caloranaerobacter</taxon>
    </lineage>
</organism>
<dbReference type="CDD" id="cd06257">
    <property type="entry name" value="DnaJ"/>
    <property type="match status" value="1"/>
</dbReference>
<comment type="caution">
    <text evidence="18">The sequence shown here is derived from an EMBL/GenBank/DDBJ whole genome shotgun (WGS) entry which is preliminary data.</text>
</comment>
<keyword evidence="5 14" id="KW-0479">Metal-binding</keyword>
<evidence type="ECO:0000256" key="10">
    <source>
        <dbReference type="ARBA" id="ARBA00023186"/>
    </source>
</evidence>
<dbReference type="CDD" id="cd10747">
    <property type="entry name" value="DnaJ_C"/>
    <property type="match status" value="1"/>
</dbReference>
<accession>A0A096BKI0</accession>
<dbReference type="NCBIfam" id="NF010870">
    <property type="entry name" value="PRK14277.1"/>
    <property type="match status" value="1"/>
</dbReference>
<dbReference type="InterPro" id="IPR001305">
    <property type="entry name" value="HSP_DnaJ_Cys-rich_dom"/>
</dbReference>
<dbReference type="Proteomes" id="UP000029622">
    <property type="component" value="Unassembled WGS sequence"/>
</dbReference>
<evidence type="ECO:0000256" key="13">
    <source>
        <dbReference type="ARBA" id="ARBA00067609"/>
    </source>
</evidence>
<evidence type="ECO:0000313" key="18">
    <source>
        <dbReference type="EMBL" id="KGG81357.1"/>
    </source>
</evidence>
<evidence type="ECO:0000256" key="1">
    <source>
        <dbReference type="ARBA" id="ARBA00004496"/>
    </source>
</evidence>
<dbReference type="SUPFAM" id="SSF57938">
    <property type="entry name" value="DnaJ/Hsp40 cysteine-rich domain"/>
    <property type="match status" value="1"/>
</dbReference>
<evidence type="ECO:0000256" key="15">
    <source>
        <dbReference type="PROSITE-ProRule" id="PRU00546"/>
    </source>
</evidence>
<reference evidence="18 19" key="1">
    <citation type="submission" date="2013-12" db="EMBL/GenBank/DDBJ databases">
        <title>Draft genome sequence of Caloranaerobacter sp. H53214.</title>
        <authorList>
            <person name="Jiang L.J."/>
            <person name="Shao Z.Z."/>
            <person name="Long M.N."/>
        </authorList>
    </citation>
    <scope>NUCLEOTIDE SEQUENCE [LARGE SCALE GENOMIC DNA]</scope>
    <source>
        <strain evidence="18 19">H53214</strain>
    </source>
</reference>
<feature type="repeat" description="CXXCXGXG motif" evidence="14">
    <location>
        <begin position="168"/>
        <end position="175"/>
    </location>
</feature>
<dbReference type="SMART" id="SM00271">
    <property type="entry name" value="DnaJ"/>
    <property type="match status" value="1"/>
</dbReference>
<evidence type="ECO:0000313" key="19">
    <source>
        <dbReference type="Proteomes" id="UP000029622"/>
    </source>
</evidence>
<dbReference type="InterPro" id="IPR036869">
    <property type="entry name" value="J_dom_sf"/>
</dbReference>
<keyword evidence="4 14" id="KW-0235">DNA replication</keyword>
<gene>
    <name evidence="14" type="primary">dnaJ</name>
    <name evidence="18" type="ORF">Y919_00990</name>
</gene>
<feature type="domain" description="CR-type" evidence="17">
    <location>
        <begin position="138"/>
        <end position="220"/>
    </location>
</feature>
<evidence type="ECO:0000256" key="14">
    <source>
        <dbReference type="HAMAP-Rule" id="MF_01152"/>
    </source>
</evidence>
<feature type="binding site" evidence="14">
    <location>
        <position position="194"/>
    </location>
    <ligand>
        <name>Zn(2+)</name>
        <dbReference type="ChEBI" id="CHEBI:29105"/>
        <label>2</label>
    </ligand>
</feature>
<dbReference type="NCBIfam" id="TIGR02349">
    <property type="entry name" value="DnaJ_bact"/>
    <property type="match status" value="1"/>
</dbReference>
<dbReference type="Pfam" id="PF01556">
    <property type="entry name" value="DnaJ_C"/>
    <property type="match status" value="1"/>
</dbReference>
<evidence type="ECO:0000256" key="8">
    <source>
        <dbReference type="ARBA" id="ARBA00022833"/>
    </source>
</evidence>
<comment type="similarity">
    <text evidence="12 14">Belongs to the DnaJ family.</text>
</comment>
<dbReference type="GO" id="GO:0005737">
    <property type="term" value="C:cytoplasm"/>
    <property type="evidence" value="ECO:0007669"/>
    <property type="project" value="UniProtKB-SubCell"/>
</dbReference>
<dbReference type="GO" id="GO:0008270">
    <property type="term" value="F:zinc ion binding"/>
    <property type="evidence" value="ECO:0007669"/>
    <property type="project" value="UniProtKB-UniRule"/>
</dbReference>
<dbReference type="AlphaFoldDB" id="A0A096BKI0"/>
<feature type="binding site" evidence="14">
    <location>
        <position position="168"/>
    </location>
    <ligand>
        <name>Zn(2+)</name>
        <dbReference type="ChEBI" id="CHEBI:29105"/>
        <label>2</label>
    </ligand>
</feature>
<comment type="subunit">
    <text evidence="2 14">Homodimer.</text>
</comment>
<dbReference type="GO" id="GO:0031072">
    <property type="term" value="F:heat shock protein binding"/>
    <property type="evidence" value="ECO:0007669"/>
    <property type="project" value="InterPro"/>
</dbReference>
<comment type="function">
    <text evidence="11 14">Participates actively in the response to hyperosmotic and heat shock by preventing the aggregation of stress-denatured proteins and by disaggregating proteins, also in an autonomous, DnaK-independent fashion. Unfolded proteins bind initially to DnaJ; upon interaction with the DnaJ-bound protein, DnaK hydrolyzes its bound ATP, resulting in the formation of a stable complex. GrpE releases ADP from DnaK; ATP binding to DnaK triggers the release of the substrate protein, thus completing the reaction cycle. Several rounds of ATP-dependent interactions between DnaJ, DnaK and GrpE are required for fully efficient folding. Also involved, together with DnaK and GrpE, in the DNA replication of plasmids through activation of initiation proteins.</text>
</comment>
<evidence type="ECO:0000256" key="2">
    <source>
        <dbReference type="ARBA" id="ARBA00011738"/>
    </source>
</evidence>
<evidence type="ECO:0000256" key="11">
    <source>
        <dbReference type="ARBA" id="ARBA00053423"/>
    </source>
</evidence>
<evidence type="ECO:0000256" key="3">
    <source>
        <dbReference type="ARBA" id="ARBA00022490"/>
    </source>
</evidence>
<keyword evidence="9 14" id="KW-0346">Stress response</keyword>
<dbReference type="InterPro" id="IPR002939">
    <property type="entry name" value="DnaJ_C"/>
</dbReference>
<dbReference type="RefSeq" id="WP_035161479.1">
    <property type="nucleotide sequence ID" value="NZ_AZTB01000002.1"/>
</dbReference>
<dbReference type="SUPFAM" id="SSF49493">
    <property type="entry name" value="HSP40/DnaJ peptide-binding domain"/>
    <property type="match status" value="2"/>
</dbReference>
<dbReference type="FunFam" id="1.10.287.110:FF:000034">
    <property type="entry name" value="Chaperone protein DnaJ"/>
    <property type="match status" value="1"/>
</dbReference>
<feature type="domain" description="J" evidence="16">
    <location>
        <begin position="5"/>
        <end position="70"/>
    </location>
</feature>
<keyword evidence="8 14" id="KW-0862">Zinc</keyword>
<feature type="repeat" description="CXXCXGXG motif" evidence="14">
    <location>
        <begin position="208"/>
        <end position="215"/>
    </location>
</feature>
<dbReference type="InterPro" id="IPR001623">
    <property type="entry name" value="DnaJ_domain"/>
</dbReference>
<protein>
    <recommendedName>
        <fullName evidence="13 14">Chaperone protein DnaJ</fullName>
    </recommendedName>
</protein>
<dbReference type="GO" id="GO:0009408">
    <property type="term" value="P:response to heat"/>
    <property type="evidence" value="ECO:0007669"/>
    <property type="project" value="InterPro"/>
</dbReference>
<feature type="binding site" evidence="14">
    <location>
        <position position="171"/>
    </location>
    <ligand>
        <name>Zn(2+)</name>
        <dbReference type="ChEBI" id="CHEBI:29105"/>
        <label>2</label>
    </ligand>
</feature>
<evidence type="ECO:0000256" key="5">
    <source>
        <dbReference type="ARBA" id="ARBA00022723"/>
    </source>
</evidence>
<dbReference type="PANTHER" id="PTHR43096">
    <property type="entry name" value="DNAJ HOMOLOG 1, MITOCHONDRIAL-RELATED"/>
    <property type="match status" value="1"/>
</dbReference>
<dbReference type="FunFam" id="2.60.260.20:FF:000004">
    <property type="entry name" value="Molecular chaperone DnaJ"/>
    <property type="match status" value="1"/>
</dbReference>
<feature type="binding site" evidence="14">
    <location>
        <position position="211"/>
    </location>
    <ligand>
        <name>Zn(2+)</name>
        <dbReference type="ChEBI" id="CHEBI:29105"/>
        <label>1</label>
    </ligand>
</feature>
<keyword evidence="10 14" id="KW-0143">Chaperone</keyword>
<dbReference type="PRINTS" id="PR00625">
    <property type="entry name" value="JDOMAIN"/>
</dbReference>
<feature type="repeat" description="CXXCXGXG motif" evidence="14">
    <location>
        <begin position="151"/>
        <end position="158"/>
    </location>
</feature>
<feature type="zinc finger region" description="CR-type" evidence="15">
    <location>
        <begin position="138"/>
        <end position="220"/>
    </location>
</feature>
<evidence type="ECO:0000256" key="9">
    <source>
        <dbReference type="ARBA" id="ARBA00023016"/>
    </source>
</evidence>
<dbReference type="NCBIfam" id="NF008035">
    <property type="entry name" value="PRK10767.1"/>
    <property type="match status" value="1"/>
</dbReference>
<feature type="binding site" evidence="14">
    <location>
        <position position="151"/>
    </location>
    <ligand>
        <name>Zn(2+)</name>
        <dbReference type="ChEBI" id="CHEBI:29105"/>
        <label>1</label>
    </ligand>
</feature>
<dbReference type="Pfam" id="PF00226">
    <property type="entry name" value="DnaJ"/>
    <property type="match status" value="1"/>
</dbReference>
<dbReference type="EMBL" id="AZTB01000002">
    <property type="protein sequence ID" value="KGG81357.1"/>
    <property type="molecule type" value="Genomic_DNA"/>
</dbReference>
<dbReference type="CDD" id="cd10719">
    <property type="entry name" value="DnaJ_zf"/>
    <property type="match status" value="1"/>
</dbReference>
<feature type="repeat" description="CXXCXGXG motif" evidence="14">
    <location>
        <begin position="194"/>
        <end position="201"/>
    </location>
</feature>
<proteinExistence type="inferred from homology"/>
<dbReference type="PROSITE" id="PS00636">
    <property type="entry name" value="DNAJ_1"/>
    <property type="match status" value="1"/>
</dbReference>
<comment type="subcellular location">
    <subcellularLocation>
        <location evidence="1 14">Cytoplasm</location>
    </subcellularLocation>
</comment>
<name>A0A096BKI0_9FIRM</name>
<dbReference type="FunFam" id="2.10.230.10:FF:000002">
    <property type="entry name" value="Molecular chaperone DnaJ"/>
    <property type="match status" value="1"/>
</dbReference>
<dbReference type="GO" id="GO:0005524">
    <property type="term" value="F:ATP binding"/>
    <property type="evidence" value="ECO:0007669"/>
    <property type="project" value="InterPro"/>
</dbReference>
<feature type="binding site" evidence="14">
    <location>
        <position position="208"/>
    </location>
    <ligand>
        <name>Zn(2+)</name>
        <dbReference type="ChEBI" id="CHEBI:29105"/>
        <label>1</label>
    </ligand>
</feature>
<dbReference type="InterPro" id="IPR008971">
    <property type="entry name" value="HSP40/DnaJ_pept-bd"/>
</dbReference>
<comment type="domain">
    <text evidence="14">The J domain is necessary and sufficient to stimulate DnaK ATPase activity. Zinc center 1 plays an important role in the autonomous, DnaK-independent chaperone activity of DnaJ. Zinc center 2 is essential for interaction with DnaK and for DnaJ activity.</text>
</comment>
<evidence type="ECO:0000256" key="6">
    <source>
        <dbReference type="ARBA" id="ARBA00022737"/>
    </source>
</evidence>
<sequence>MSKRDYYEILGVSKNASEQEIKKAYRKLAKKYHPDLNPGDKEAEQKFKEINEAYEVLSDSEKRARYDRFGHAGVNGNAAGGFGQGFGGFEGFGGFGDIFDDIFEAFGGGFSHRRKSGPKRGADLKYTLDLKFEEAAFGAQKEIKIMRTEDCSVCHGTGAKPGTKKTTCPKCNGTGEIRYAHNTPFGQFVNVRTCDRCHGTGEIIEVPCSNCGGTGKERRLKKINIKIPAGVDTGSVIPLRGEGEPGEKGGPPGDLYVYINVLPHEIFEREGNDVICEIPITFVQAALGATIEVPTLDGKVRYKIPEGTQTDTIFRLKNKGIPYIRGNGRGDQYVKVKVQVPKKLNEKQKQILREFAKATGDTVHEHKKGFFDKVKDAFGG</sequence>
<keyword evidence="7 14" id="KW-0863">Zinc-finger</keyword>
<dbReference type="Gene3D" id="2.60.260.20">
    <property type="entry name" value="Urease metallochaperone UreE, N-terminal domain"/>
    <property type="match status" value="2"/>
</dbReference>
<feature type="binding site" evidence="14">
    <location>
        <position position="197"/>
    </location>
    <ligand>
        <name>Zn(2+)</name>
        <dbReference type="ChEBI" id="CHEBI:29105"/>
        <label>2</label>
    </ligand>
</feature>
<dbReference type="HAMAP" id="MF_01152">
    <property type="entry name" value="DnaJ"/>
    <property type="match status" value="1"/>
</dbReference>
<evidence type="ECO:0000256" key="12">
    <source>
        <dbReference type="ARBA" id="ARBA00061004"/>
    </source>
</evidence>
<evidence type="ECO:0000259" key="16">
    <source>
        <dbReference type="PROSITE" id="PS50076"/>
    </source>
</evidence>
<dbReference type="GO" id="GO:0051082">
    <property type="term" value="F:unfolded protein binding"/>
    <property type="evidence" value="ECO:0007669"/>
    <property type="project" value="UniProtKB-UniRule"/>
</dbReference>
<evidence type="ECO:0000256" key="4">
    <source>
        <dbReference type="ARBA" id="ARBA00022705"/>
    </source>
</evidence>
<dbReference type="Gene3D" id="1.10.287.110">
    <property type="entry name" value="DnaJ domain"/>
    <property type="match status" value="1"/>
</dbReference>